<evidence type="ECO:0000313" key="1">
    <source>
        <dbReference type="EMBL" id="CEG03376.1"/>
    </source>
</evidence>
<comment type="caution">
    <text evidence="1">The sequence shown here is derived from an EMBL/GenBank/DDBJ whole genome shotgun (WGS) entry which is preliminary data.</text>
</comment>
<reference evidence="1" key="1">
    <citation type="submission" date="2013-05" db="EMBL/GenBank/DDBJ databases">
        <title>Draft genome sequences of six wheat associated Fusarium spp. isolates.</title>
        <authorList>
            <person name="Moolhuijzen P.M."/>
            <person name="Manners J.M."/>
            <person name="Wilcox S."/>
            <person name="Bellgard M.I."/>
            <person name="Gardiner D.M."/>
        </authorList>
    </citation>
    <scope>NUCLEOTIDE SEQUENCE</scope>
    <source>
        <strain evidence="1">CS5834</strain>
        <strain evidence="1">CS5834</strain>
    </source>
</reference>
<gene>
    <name evidence="1" type="ORF">BN849_0093810</name>
</gene>
<dbReference type="AlphaFoldDB" id="A0A096PF97"/>
<proteinExistence type="predicted"/>
<protein>
    <submittedName>
        <fullName evidence="1">WGS project CBMF000000000 data, contig CS5834_c000659</fullName>
    </submittedName>
</protein>
<accession>A0A096PF97</accession>
<dbReference type="EMBL" id="CBMF010000656">
    <property type="protein sequence ID" value="CEG03376.1"/>
    <property type="molecule type" value="Genomic_DNA"/>
</dbReference>
<sequence>MTSNIRFNAMVDTITRDGKATGPVLGMVPRSRRGYVPVTSCDELSFVLSGVLVSQVTQKTSVTLSIDENYRKQGTWKPAINPRPIILMPRDGPGGSTRLRLFGTRKIKGGLLRY</sequence>
<name>A0A096PF97_FUSPS</name>
<organism evidence="1">
    <name type="scientific">Fusarium pseudograminearum CS5834</name>
    <dbReference type="NCBI Taxonomy" id="1318459"/>
    <lineage>
        <taxon>Eukaryota</taxon>
        <taxon>Fungi</taxon>
        <taxon>Dikarya</taxon>
        <taxon>Ascomycota</taxon>
        <taxon>Pezizomycotina</taxon>
        <taxon>Sordariomycetes</taxon>
        <taxon>Hypocreomycetidae</taxon>
        <taxon>Hypocreales</taxon>
        <taxon>Nectriaceae</taxon>
        <taxon>Fusarium</taxon>
    </lineage>
</organism>